<keyword evidence="9 11" id="KW-1133">Transmembrane helix</keyword>
<dbReference type="Pfam" id="PF10190">
    <property type="entry name" value="Tmemb_170"/>
    <property type="match status" value="1"/>
</dbReference>
<evidence type="ECO:0000256" key="8">
    <source>
        <dbReference type="ARBA" id="ARBA00022692"/>
    </source>
</evidence>
<reference evidence="12" key="1">
    <citation type="submission" date="2021-04" db="EMBL/GenBank/DDBJ databases">
        <title>First draft genome resource for Brassicaceae pathogens Fusarium oxysporum f. sp. raphani and Fusarium oxysporum f. sp. rapae.</title>
        <authorList>
            <person name="Asai S."/>
        </authorList>
    </citation>
    <scope>NUCLEOTIDE SEQUENCE</scope>
    <source>
        <strain evidence="12">Tf1208</strain>
    </source>
</reference>
<dbReference type="PANTHER" id="PTHR12714:SF9">
    <property type="entry name" value="PROTEIN-S-ISOPRENYLCYSTEINE O-METHYLTRANSFERASE"/>
    <property type="match status" value="1"/>
</dbReference>
<evidence type="ECO:0000313" key="12">
    <source>
        <dbReference type="EMBL" id="KAG7419200.1"/>
    </source>
</evidence>
<keyword evidence="5 11" id="KW-0489">Methyltransferase</keyword>
<dbReference type="InterPro" id="IPR007269">
    <property type="entry name" value="ICMT_MeTrfase"/>
</dbReference>
<dbReference type="AlphaFoldDB" id="A0A8J5P6M7"/>
<dbReference type="PROSITE" id="PS51564">
    <property type="entry name" value="SAM_ICMT"/>
    <property type="match status" value="1"/>
</dbReference>
<feature type="transmembrane region" description="Helical" evidence="11">
    <location>
        <begin position="205"/>
        <end position="226"/>
    </location>
</feature>
<evidence type="ECO:0000256" key="3">
    <source>
        <dbReference type="ARBA" id="ARBA00009140"/>
    </source>
</evidence>
<feature type="transmembrane region" description="Helical" evidence="11">
    <location>
        <begin position="297"/>
        <end position="325"/>
    </location>
</feature>
<evidence type="ECO:0000256" key="5">
    <source>
        <dbReference type="ARBA" id="ARBA00022603"/>
    </source>
</evidence>
<evidence type="ECO:0000256" key="2">
    <source>
        <dbReference type="ARBA" id="ARBA00006325"/>
    </source>
</evidence>
<feature type="transmembrane region" description="Helical" evidence="11">
    <location>
        <begin position="12"/>
        <end position="44"/>
    </location>
</feature>
<comment type="subcellular location">
    <subcellularLocation>
        <location evidence="11">Endoplasmic reticulum membrane</location>
        <topology evidence="11">Multi-pass membrane protein</topology>
    </subcellularLocation>
    <subcellularLocation>
        <location evidence="1">Membrane</location>
        <topology evidence="1">Multi-pass membrane protein</topology>
    </subcellularLocation>
</comment>
<evidence type="ECO:0000256" key="6">
    <source>
        <dbReference type="ARBA" id="ARBA00022679"/>
    </source>
</evidence>
<evidence type="ECO:0000256" key="4">
    <source>
        <dbReference type="ARBA" id="ARBA00012151"/>
    </source>
</evidence>
<comment type="caution">
    <text evidence="12">The sequence shown here is derived from an EMBL/GenBank/DDBJ whole genome shotgun (WGS) entry which is preliminary data.</text>
</comment>
<comment type="catalytic activity">
    <reaction evidence="11">
        <text>[protein]-C-terminal S-[(2E,6E)-farnesyl]-L-cysteine + S-adenosyl-L-methionine = [protein]-C-terminal S-[(2E,6E)-farnesyl]-L-cysteine methyl ester + S-adenosyl-L-homocysteine</text>
        <dbReference type="Rhea" id="RHEA:21672"/>
        <dbReference type="Rhea" id="RHEA-COMP:12125"/>
        <dbReference type="Rhea" id="RHEA-COMP:12126"/>
        <dbReference type="ChEBI" id="CHEBI:57856"/>
        <dbReference type="ChEBI" id="CHEBI:59789"/>
        <dbReference type="ChEBI" id="CHEBI:90510"/>
        <dbReference type="ChEBI" id="CHEBI:90511"/>
        <dbReference type="EC" id="2.1.1.100"/>
    </reaction>
</comment>
<dbReference type="PANTHER" id="PTHR12714">
    <property type="entry name" value="PROTEIN-S ISOPRENYLCYSTEINE O-METHYLTRANSFERASE"/>
    <property type="match status" value="1"/>
</dbReference>
<name>A0A8J5P6M7_FUSOX</name>
<keyword evidence="11" id="KW-0256">Endoplasmic reticulum</keyword>
<evidence type="ECO:0000256" key="1">
    <source>
        <dbReference type="ARBA" id="ARBA00004141"/>
    </source>
</evidence>
<keyword evidence="8 11" id="KW-0812">Transmembrane</keyword>
<dbReference type="GO" id="GO:0004671">
    <property type="term" value="F:protein C-terminal S-isoprenylcysteine carboxyl O-methyltransferase activity"/>
    <property type="evidence" value="ECO:0007669"/>
    <property type="project" value="UniProtKB-EC"/>
</dbReference>
<evidence type="ECO:0000256" key="7">
    <source>
        <dbReference type="ARBA" id="ARBA00022691"/>
    </source>
</evidence>
<dbReference type="Pfam" id="PF04140">
    <property type="entry name" value="ICMT"/>
    <property type="match status" value="1"/>
</dbReference>
<feature type="transmembrane region" description="Helical" evidence="11">
    <location>
        <begin position="168"/>
        <end position="185"/>
    </location>
</feature>
<gene>
    <name evidence="12" type="primary">icmt</name>
    <name evidence="12" type="ORF">Forpe1208_v003093</name>
</gene>
<evidence type="ECO:0000256" key="10">
    <source>
        <dbReference type="ARBA" id="ARBA00023136"/>
    </source>
</evidence>
<dbReference type="EMBL" id="JAELUQ010000002">
    <property type="protein sequence ID" value="KAG7419200.1"/>
    <property type="molecule type" value="Genomic_DNA"/>
</dbReference>
<keyword evidence="7 11" id="KW-0949">S-adenosyl-L-methionine</keyword>
<feature type="transmembrane region" description="Helical" evidence="11">
    <location>
        <begin position="238"/>
        <end position="254"/>
    </location>
</feature>
<protein>
    <recommendedName>
        <fullName evidence="4 11">Protein-S-isoprenylcysteine O-methyltransferase</fullName>
        <ecNumber evidence="4 11">2.1.1.100</ecNumber>
    </recommendedName>
</protein>
<organism evidence="12 13">
    <name type="scientific">Fusarium oxysporum f. sp. rapae</name>
    <dbReference type="NCBI Taxonomy" id="485398"/>
    <lineage>
        <taxon>Eukaryota</taxon>
        <taxon>Fungi</taxon>
        <taxon>Dikarya</taxon>
        <taxon>Ascomycota</taxon>
        <taxon>Pezizomycotina</taxon>
        <taxon>Sordariomycetes</taxon>
        <taxon>Hypocreomycetidae</taxon>
        <taxon>Hypocreales</taxon>
        <taxon>Nectriaceae</taxon>
        <taxon>Fusarium</taxon>
        <taxon>Fusarium oxysporum species complex</taxon>
    </lineage>
</organism>
<dbReference type="EC" id="2.1.1.100" evidence="4 11"/>
<proteinExistence type="inferred from homology"/>
<keyword evidence="10 11" id="KW-0472">Membrane</keyword>
<evidence type="ECO:0000256" key="9">
    <source>
        <dbReference type="ARBA" id="ARBA00022989"/>
    </source>
</evidence>
<dbReference type="GO" id="GO:0005789">
    <property type="term" value="C:endoplasmic reticulum membrane"/>
    <property type="evidence" value="ECO:0007669"/>
    <property type="project" value="UniProtKB-SubCell"/>
</dbReference>
<comment type="similarity">
    <text evidence="3 11">Belongs to the class VI-like SAM-binding methyltransferase superfamily. Isoprenylcysteine carboxyl methyltransferase family.</text>
</comment>
<evidence type="ECO:0000256" key="11">
    <source>
        <dbReference type="RuleBase" id="RU362022"/>
    </source>
</evidence>
<dbReference type="GO" id="GO:0032259">
    <property type="term" value="P:methylation"/>
    <property type="evidence" value="ECO:0007669"/>
    <property type="project" value="UniProtKB-KW"/>
</dbReference>
<dbReference type="Proteomes" id="UP000694050">
    <property type="component" value="Unassembled WGS sequence"/>
</dbReference>
<comment type="similarity">
    <text evidence="2">Belongs to the TMEM170 family.</text>
</comment>
<accession>A0A8J5P6M7</accession>
<keyword evidence="6" id="KW-0808">Transferase</keyword>
<sequence length="359" mass="40225">MFTHGWKKSSWRYLWAVPVIYLVIAGLEAVMAGSIVGLVLGAVYSAGYYEMNTWVPLPKTAFRTFLFFSRLFSESKAMSETTQNAGARPVNFSPSAAHHRASPTHHDSFSGNSRSLDELMILKPYFAGQPKSLSGIALRAFCLGITLACSAISMGAILFLTSSPVWRVPFFLFALSAFHFLEFWTTAEKNTLVASIGSFLLTANWPAYAIAHSAAFIECAIINLFFPNRHWAPYGTGPILLLLGLVMVTVGQYVRSVAMLQAGASFNHHVQTRKKDSHELVTSGIYSVFRHPSYFGFFYWGLGTQLVMGNVLCFFAYAAVLWMFFSKRIKHEEAKLIEFFQDDYVQYRKRVGTKIPFIA</sequence>
<feature type="transmembrane region" description="Helical" evidence="11">
    <location>
        <begin position="136"/>
        <end position="161"/>
    </location>
</feature>
<dbReference type="InterPro" id="IPR019334">
    <property type="entry name" value="TMEM170A/B/YPR153W-like"/>
</dbReference>
<evidence type="ECO:0000313" key="13">
    <source>
        <dbReference type="Proteomes" id="UP000694050"/>
    </source>
</evidence>
<dbReference type="InterPro" id="IPR025770">
    <property type="entry name" value="PPMT_MeTrfase"/>
</dbReference>